<sequence>MADFSMESVRNVDWAKDYLWDCRLIDRSNSGPGQFTNWFPATTVNENLATTQSFTFEAYLSSYSVPQSTSETTVDISFIDDSEHSIKHWISDWVNKDIFGEGKFVRTAHECVRYLQVRMLDAQRKPTKETVYMVIPDGDLNFSGTSESGSHENTISFKVLGILSQTKK</sequence>
<gene>
    <name evidence="1" type="ORF">PPEP_a4219</name>
</gene>
<protein>
    <submittedName>
        <fullName evidence="1">Uncharacterized protein</fullName>
    </submittedName>
</protein>
<dbReference type="EMBL" id="AQHF01000028">
    <property type="protein sequence ID" value="MBE0347855.1"/>
    <property type="molecule type" value="Genomic_DNA"/>
</dbReference>
<reference evidence="1 2" key="1">
    <citation type="submission" date="2015-06" db="EMBL/GenBank/DDBJ databases">
        <title>Genome sequence of Pseudoalteromonas peptidolytica.</title>
        <authorList>
            <person name="Xie B.-B."/>
            <person name="Rong J.-C."/>
            <person name="Qin Q.-L."/>
            <person name="Zhang Y.-Z."/>
        </authorList>
    </citation>
    <scope>NUCLEOTIDE SEQUENCE [LARGE SCALE GENOMIC DNA]</scope>
    <source>
        <strain evidence="1 2">F12-50-A1</strain>
    </source>
</reference>
<keyword evidence="2" id="KW-1185">Reference proteome</keyword>
<dbReference type="RefSeq" id="WP_125251889.1">
    <property type="nucleotide sequence ID" value="NZ_AQHF01000028.1"/>
</dbReference>
<name>A0A8I0MXS2_9GAMM</name>
<evidence type="ECO:0000313" key="1">
    <source>
        <dbReference type="EMBL" id="MBE0347855.1"/>
    </source>
</evidence>
<evidence type="ECO:0000313" key="2">
    <source>
        <dbReference type="Proteomes" id="UP000660708"/>
    </source>
</evidence>
<dbReference type="Proteomes" id="UP000660708">
    <property type="component" value="Unassembled WGS sequence"/>
</dbReference>
<organism evidence="1 2">
    <name type="scientific">Pseudoalteromonas peptidolytica F12-50-A1</name>
    <dbReference type="NCBI Taxonomy" id="1315280"/>
    <lineage>
        <taxon>Bacteria</taxon>
        <taxon>Pseudomonadati</taxon>
        <taxon>Pseudomonadota</taxon>
        <taxon>Gammaproteobacteria</taxon>
        <taxon>Alteromonadales</taxon>
        <taxon>Pseudoalteromonadaceae</taxon>
        <taxon>Pseudoalteromonas</taxon>
    </lineage>
</organism>
<dbReference type="AlphaFoldDB" id="A0A8I0MXS2"/>
<accession>A0A8I0MXS2</accession>
<comment type="caution">
    <text evidence="1">The sequence shown here is derived from an EMBL/GenBank/DDBJ whole genome shotgun (WGS) entry which is preliminary data.</text>
</comment>
<proteinExistence type="predicted"/>